<organism evidence="2 3">
    <name type="scientific">Mesorhizobium metallidurans STM 2683</name>
    <dbReference type="NCBI Taxonomy" id="1297569"/>
    <lineage>
        <taxon>Bacteria</taxon>
        <taxon>Pseudomonadati</taxon>
        <taxon>Pseudomonadota</taxon>
        <taxon>Alphaproteobacteria</taxon>
        <taxon>Hyphomicrobiales</taxon>
        <taxon>Phyllobacteriaceae</taxon>
        <taxon>Mesorhizobium</taxon>
    </lineage>
</organism>
<sequence length="61" mass="7189">MIDAEGRIAFKQVGPVTPEIYREKIGPLIERLRRQNPEEPRDIEDDRSNDAVKEDRKLEQK</sequence>
<evidence type="ECO:0000313" key="3">
    <source>
        <dbReference type="Proteomes" id="UP000012062"/>
    </source>
</evidence>
<name>M5EWQ8_9HYPH</name>
<dbReference type="RefSeq" id="WP_008877229.1">
    <property type="nucleotide sequence ID" value="NZ_CAUM01000143.1"/>
</dbReference>
<protein>
    <submittedName>
        <fullName evidence="2">Uncharacterized protein</fullName>
    </submittedName>
</protein>
<evidence type="ECO:0000313" key="2">
    <source>
        <dbReference type="EMBL" id="CCV08353.1"/>
    </source>
</evidence>
<reference evidence="2 3" key="1">
    <citation type="submission" date="2013-02" db="EMBL/GenBank/DDBJ databases">
        <authorList>
            <person name="Genoscope - CEA"/>
        </authorList>
    </citation>
    <scope>NUCLEOTIDE SEQUENCE [LARGE SCALE GENOMIC DNA]</scope>
    <source>
        <strain evidence="2 3">STM 2683</strain>
    </source>
</reference>
<dbReference type="STRING" id="1297569.MESS2_730249"/>
<comment type="caution">
    <text evidence="2">The sequence shown here is derived from an EMBL/GenBank/DDBJ whole genome shotgun (WGS) entry which is preliminary data.</text>
</comment>
<proteinExistence type="predicted"/>
<feature type="region of interest" description="Disordered" evidence="1">
    <location>
        <begin position="31"/>
        <end position="61"/>
    </location>
</feature>
<dbReference type="AlphaFoldDB" id="M5EWQ8"/>
<accession>M5EWQ8</accession>
<dbReference type="EMBL" id="CAUM01000143">
    <property type="protein sequence ID" value="CCV08353.1"/>
    <property type="molecule type" value="Genomic_DNA"/>
</dbReference>
<gene>
    <name evidence="2" type="ORF">MESS2_730249</name>
</gene>
<keyword evidence="3" id="KW-1185">Reference proteome</keyword>
<evidence type="ECO:0000256" key="1">
    <source>
        <dbReference type="SAM" id="MobiDB-lite"/>
    </source>
</evidence>
<dbReference type="Proteomes" id="UP000012062">
    <property type="component" value="Unassembled WGS sequence"/>
</dbReference>